<comment type="similarity">
    <text evidence="1">Belongs to the CbxX/CfxQ family.</text>
</comment>
<evidence type="ECO:0000313" key="5">
    <source>
        <dbReference type="EMBL" id="MBU3814592.1"/>
    </source>
</evidence>
<keyword evidence="2" id="KW-0547">Nucleotide-binding</keyword>
<reference evidence="5" key="1">
    <citation type="journal article" date="2021" name="PeerJ">
        <title>Extensive microbial diversity within the chicken gut microbiome revealed by metagenomics and culture.</title>
        <authorList>
            <person name="Gilroy R."/>
            <person name="Ravi A."/>
            <person name="Getino M."/>
            <person name="Pursley I."/>
            <person name="Horton D.L."/>
            <person name="Alikhan N.F."/>
            <person name="Baker D."/>
            <person name="Gharbi K."/>
            <person name="Hall N."/>
            <person name="Watson M."/>
            <person name="Adriaenssens E.M."/>
            <person name="Foster-Nyarko E."/>
            <person name="Jarju S."/>
            <person name="Secka A."/>
            <person name="Antonio M."/>
            <person name="Oren A."/>
            <person name="Chaudhuri R.R."/>
            <person name="La Ragione R."/>
            <person name="Hildebrand F."/>
            <person name="Pallen M.J."/>
        </authorList>
    </citation>
    <scope>NUCLEOTIDE SEQUENCE</scope>
    <source>
        <strain evidence="5">B3-3758</strain>
    </source>
</reference>
<dbReference type="InterPro" id="IPR027417">
    <property type="entry name" value="P-loop_NTPase"/>
</dbReference>
<reference evidence="5" key="2">
    <citation type="submission" date="2021-04" db="EMBL/GenBank/DDBJ databases">
        <authorList>
            <person name="Gilroy R."/>
        </authorList>
    </citation>
    <scope>NUCLEOTIDE SEQUENCE</scope>
    <source>
        <strain evidence="5">B3-3758</strain>
    </source>
</reference>
<dbReference type="PANTHER" id="PTHR43392">
    <property type="entry name" value="AAA-TYPE ATPASE FAMILY PROTEIN / ANKYRIN REPEAT FAMILY PROTEIN"/>
    <property type="match status" value="1"/>
</dbReference>
<dbReference type="PANTHER" id="PTHR43392:SF2">
    <property type="entry name" value="AAA-TYPE ATPASE FAMILY PROTEIN _ ANKYRIN REPEAT FAMILY PROTEIN"/>
    <property type="match status" value="1"/>
</dbReference>
<dbReference type="Gene3D" id="3.40.50.300">
    <property type="entry name" value="P-loop containing nucleotide triphosphate hydrolases"/>
    <property type="match status" value="1"/>
</dbReference>
<dbReference type="InterPro" id="IPR003959">
    <property type="entry name" value="ATPase_AAA_core"/>
</dbReference>
<dbReference type="PRINTS" id="PR00819">
    <property type="entry name" value="CBXCFQXSUPER"/>
</dbReference>
<comment type="caution">
    <text evidence="5">The sequence shown here is derived from an EMBL/GenBank/DDBJ whole genome shotgun (WGS) entry which is preliminary data.</text>
</comment>
<feature type="domain" description="AAA+ ATPase" evidence="4">
    <location>
        <begin position="642"/>
        <end position="782"/>
    </location>
</feature>
<proteinExistence type="inferred from homology"/>
<sequence length="892" mass="100440">MMKNNNSTLYEKSQDLDAFLTSWDAACPTGEAAENFSYKGCTYVVPDHARGERECRFSGLRFSWGARSFTPEKGEPARFFIDGQGGRSERFSLYMDVTDCGDEEGICPTAFFVYREGEPQPLAYHLGGQITGLYSQNDFSPLKSPLTPGCYFLLADGLVDDGESSVFETLGDYVCLPFVVMEAGDRLEHPSVLSARASRPKHTLEEGPWTSGMLRLKLCLSAPLRAGRELSAVCYTEDWRQMAHDERLQASDKRGEQTLQLHFRSDLIWMPGRYVVVLCHNREPFASVAFDYRGEADMPCVCRSLGPGDAEALLAKSLANHAAWQRTRDFSGMARLRLQLAALLPKSDYNSFCQEQQLAELRENVYAAVSADVPFHAKRLAYCLPQMLNYCTTETRQVDVEAWVKEDDPEAMLEERAMHALTLYNIGVFCLAEGRACLAALEKAVADSFTFWALTLCGTEDELQRLFACSPVLDRHIRPEYRFRVERPVVSDTLHALQRVIGETAFRLDASAENALARQVMQCHDVVSLWDNNEQTCYVLRGLVGRIKQRIHGQYDSIRKPTRRELVTVKAEDIALADWIQALKEASDEPVGVDEQAFAESMKELEAMVGLRTLKETLSTTFCQVRFKERRRRMGLPVGEETASHVIFTGNPGTGKTTVARLLGRIYRALGLLSKGEVISTERRELVGEYIGQTEEKMNAILRRARGNVLFIDEAYSLCTDSDDRRDYGRHVVESLLSVLTEPHPDMVVVLAGYDDEMERLMQSNPGLKSRFPYKFHFDDYTADELMQIAGLTLERGGYRLTPEARELLRDTVENALAHKDRFFANARWVNRFVTSGILPAMARRVMAMDVAGKDVELYCTVERADVAEAIRLRATASASDAKSRPRIGFKA</sequence>
<dbReference type="Gene3D" id="1.10.8.60">
    <property type="match status" value="1"/>
</dbReference>
<dbReference type="EMBL" id="JAHLFO010000119">
    <property type="protein sequence ID" value="MBU3814592.1"/>
    <property type="molecule type" value="Genomic_DNA"/>
</dbReference>
<dbReference type="GO" id="GO:0016887">
    <property type="term" value="F:ATP hydrolysis activity"/>
    <property type="evidence" value="ECO:0007669"/>
    <property type="project" value="InterPro"/>
</dbReference>
<accession>A0A9E2NPC5</accession>
<protein>
    <submittedName>
        <fullName evidence="5">AAA family ATPase</fullName>
    </submittedName>
</protein>
<evidence type="ECO:0000256" key="2">
    <source>
        <dbReference type="ARBA" id="ARBA00022741"/>
    </source>
</evidence>
<dbReference type="FunFam" id="3.40.50.300:FF:000216">
    <property type="entry name" value="Type VII secretion ATPase EccA"/>
    <property type="match status" value="1"/>
</dbReference>
<gene>
    <name evidence="5" type="ORF">H9791_08825</name>
</gene>
<name>A0A9E2NPC5_9BACE</name>
<dbReference type="InterPro" id="IPR003593">
    <property type="entry name" value="AAA+_ATPase"/>
</dbReference>
<keyword evidence="3" id="KW-0067">ATP-binding</keyword>
<dbReference type="AlphaFoldDB" id="A0A9E2NPC5"/>
<dbReference type="InterPro" id="IPR000641">
    <property type="entry name" value="CbxX/CfxQ"/>
</dbReference>
<dbReference type="InterPro" id="IPR050773">
    <property type="entry name" value="CbxX/CfxQ_RuBisCO_ESX"/>
</dbReference>
<organism evidence="5 6">
    <name type="scientific">Candidatus Bacteroides intestinipullorum</name>
    <dbReference type="NCBI Taxonomy" id="2838471"/>
    <lineage>
        <taxon>Bacteria</taxon>
        <taxon>Pseudomonadati</taxon>
        <taxon>Bacteroidota</taxon>
        <taxon>Bacteroidia</taxon>
        <taxon>Bacteroidales</taxon>
        <taxon>Bacteroidaceae</taxon>
        <taxon>Bacteroides</taxon>
    </lineage>
</organism>
<evidence type="ECO:0000256" key="1">
    <source>
        <dbReference type="ARBA" id="ARBA00010378"/>
    </source>
</evidence>
<evidence type="ECO:0000313" key="6">
    <source>
        <dbReference type="Proteomes" id="UP000824236"/>
    </source>
</evidence>
<evidence type="ECO:0000256" key="3">
    <source>
        <dbReference type="ARBA" id="ARBA00022840"/>
    </source>
</evidence>
<evidence type="ECO:0000259" key="4">
    <source>
        <dbReference type="SMART" id="SM00382"/>
    </source>
</evidence>
<dbReference type="SMART" id="SM00382">
    <property type="entry name" value="AAA"/>
    <property type="match status" value="1"/>
</dbReference>
<dbReference type="Proteomes" id="UP000824236">
    <property type="component" value="Unassembled WGS sequence"/>
</dbReference>
<dbReference type="Pfam" id="PF00004">
    <property type="entry name" value="AAA"/>
    <property type="match status" value="1"/>
</dbReference>
<dbReference type="SUPFAM" id="SSF52540">
    <property type="entry name" value="P-loop containing nucleoside triphosphate hydrolases"/>
    <property type="match status" value="1"/>
</dbReference>
<dbReference type="GO" id="GO:0005524">
    <property type="term" value="F:ATP binding"/>
    <property type="evidence" value="ECO:0007669"/>
    <property type="project" value="UniProtKB-KW"/>
</dbReference>